<dbReference type="SUPFAM" id="SSF74650">
    <property type="entry name" value="Galactose mutarotase-like"/>
    <property type="match status" value="1"/>
</dbReference>
<proteinExistence type="predicted"/>
<dbReference type="InterPro" id="IPR011013">
    <property type="entry name" value="Gal_mutarotase_sf_dom"/>
</dbReference>
<evidence type="ECO:0000256" key="1">
    <source>
        <dbReference type="ARBA" id="ARBA00001913"/>
    </source>
</evidence>
<dbReference type="AlphaFoldDB" id="A0A1H7LNS8"/>
<dbReference type="InterPro" id="IPR008183">
    <property type="entry name" value="Aldose_1/G6P_1-epimerase"/>
</dbReference>
<dbReference type="Proteomes" id="UP000199421">
    <property type="component" value="Unassembled WGS sequence"/>
</dbReference>
<dbReference type="InterPro" id="IPR014718">
    <property type="entry name" value="GH-type_carb-bd"/>
</dbReference>
<dbReference type="Pfam" id="PF01263">
    <property type="entry name" value="Aldose_epim"/>
    <property type="match status" value="1"/>
</dbReference>
<dbReference type="Gene3D" id="2.70.98.10">
    <property type="match status" value="1"/>
</dbReference>
<dbReference type="CDD" id="cd09024">
    <property type="entry name" value="Aldose_epim_lacX"/>
    <property type="match status" value="1"/>
</dbReference>
<evidence type="ECO:0000313" key="4">
    <source>
        <dbReference type="EMBL" id="SEL00603.1"/>
    </source>
</evidence>
<protein>
    <submittedName>
        <fullName evidence="4">Galactose mutarotase</fullName>
    </submittedName>
</protein>
<dbReference type="GO" id="GO:0016853">
    <property type="term" value="F:isomerase activity"/>
    <property type="evidence" value="ECO:0007669"/>
    <property type="project" value="InterPro"/>
</dbReference>
<dbReference type="STRING" id="407022.SAMN05661044_01726"/>
<dbReference type="RefSeq" id="WP_093322061.1">
    <property type="nucleotide sequence ID" value="NZ_FOAF01000001.1"/>
</dbReference>
<accession>A0A1H7LNS8</accession>
<comment type="subunit">
    <text evidence="2">Monomer.</text>
</comment>
<evidence type="ECO:0000256" key="2">
    <source>
        <dbReference type="ARBA" id="ARBA00011245"/>
    </source>
</evidence>
<gene>
    <name evidence="4" type="ORF">SAMN05661044_01726</name>
</gene>
<dbReference type="GO" id="GO:0005975">
    <property type="term" value="P:carbohydrate metabolic process"/>
    <property type="evidence" value="ECO:0007669"/>
    <property type="project" value="InterPro"/>
</dbReference>
<evidence type="ECO:0000313" key="5">
    <source>
        <dbReference type="Proteomes" id="UP000199421"/>
    </source>
</evidence>
<dbReference type="OrthoDB" id="9795355at2"/>
<comment type="cofactor">
    <cofactor evidence="1">
        <name>Ca(2+)</name>
        <dbReference type="ChEBI" id="CHEBI:29108"/>
    </cofactor>
</comment>
<dbReference type="GO" id="GO:0030246">
    <property type="term" value="F:carbohydrate binding"/>
    <property type="evidence" value="ECO:0007669"/>
    <property type="project" value="InterPro"/>
</dbReference>
<sequence length="289" mass="33348">MIELSNNNIKVCINKKGAELSSFYQKNSSLEYVWQADSEIWPWHAPNLFPIVGGLVDNELHVDGNAYSLPRHGFARHSDFILIESSTTHAIFSLRYNAETLTSYPYHFEFQLIYHLQDSTLTCTYKVINLESKIIWFSLGGHPAFNVPFFPDEKYEDYFLEFNEEEVLLRHHLSAAGYFNDETSSLTLDNRKLWLKSDLFQHDALVFKQLHSREISLRSKNHAHSLTISFLDFNSLGIWAKPDASFVCIEPWLGYADRENSKVSIQEKEGIISLLPGHVFEATYSITVE</sequence>
<dbReference type="InterPro" id="IPR037481">
    <property type="entry name" value="LacX"/>
</dbReference>
<keyword evidence="5" id="KW-1185">Reference proteome</keyword>
<organism evidence="4 5">
    <name type="scientific">Olivibacter domesticus</name>
    <name type="common">Pseudosphingobacterium domesticum</name>
    <dbReference type="NCBI Taxonomy" id="407022"/>
    <lineage>
        <taxon>Bacteria</taxon>
        <taxon>Pseudomonadati</taxon>
        <taxon>Bacteroidota</taxon>
        <taxon>Sphingobacteriia</taxon>
        <taxon>Sphingobacteriales</taxon>
        <taxon>Sphingobacteriaceae</taxon>
        <taxon>Olivibacter</taxon>
    </lineage>
</organism>
<reference evidence="5" key="1">
    <citation type="submission" date="2016-10" db="EMBL/GenBank/DDBJ databases">
        <authorList>
            <person name="Varghese N."/>
            <person name="Submissions S."/>
        </authorList>
    </citation>
    <scope>NUCLEOTIDE SEQUENCE [LARGE SCALE GENOMIC DNA]</scope>
    <source>
        <strain evidence="5">DSM 18733</strain>
    </source>
</reference>
<dbReference type="EMBL" id="FOAF01000001">
    <property type="protein sequence ID" value="SEL00603.1"/>
    <property type="molecule type" value="Genomic_DNA"/>
</dbReference>
<keyword evidence="3" id="KW-0106">Calcium</keyword>
<evidence type="ECO:0000256" key="3">
    <source>
        <dbReference type="ARBA" id="ARBA00022837"/>
    </source>
</evidence>
<name>A0A1H7LNS8_OLID1</name>